<dbReference type="CDD" id="cd00063">
    <property type="entry name" value="FN3"/>
    <property type="match status" value="1"/>
</dbReference>
<dbReference type="SUPFAM" id="SSF49265">
    <property type="entry name" value="Fibronectin type III"/>
    <property type="match status" value="1"/>
</dbReference>
<dbReference type="Gene3D" id="2.60.40.10">
    <property type="entry name" value="Immunoglobulins"/>
    <property type="match status" value="1"/>
</dbReference>
<dbReference type="InterPro" id="IPR036116">
    <property type="entry name" value="FN3_sf"/>
</dbReference>
<name>A0A8X6JKX9_TRICU</name>
<dbReference type="EMBL" id="BMAO01039179">
    <property type="protein sequence ID" value="GFR29558.1"/>
    <property type="molecule type" value="Genomic_DNA"/>
</dbReference>
<dbReference type="Pfam" id="PF00041">
    <property type="entry name" value="fn3"/>
    <property type="match status" value="1"/>
</dbReference>
<sequence>MVLKDEPKDYDREKKWHEERSKKVVVSNVDTSATIAGLKPVTTYHIHVTARNAIGQSLPSSDLTVTTKAEGKLLL</sequence>
<keyword evidence="3" id="KW-1185">Reference proteome</keyword>
<dbReference type="InterPro" id="IPR013783">
    <property type="entry name" value="Ig-like_fold"/>
</dbReference>
<protein>
    <recommendedName>
        <fullName evidence="1">Fibronectin type-III domain-containing protein</fullName>
    </recommendedName>
</protein>
<dbReference type="InterPro" id="IPR003961">
    <property type="entry name" value="FN3_dom"/>
</dbReference>
<evidence type="ECO:0000259" key="1">
    <source>
        <dbReference type="PROSITE" id="PS50853"/>
    </source>
</evidence>
<feature type="domain" description="Fibronectin type-III" evidence="1">
    <location>
        <begin position="1"/>
        <end position="70"/>
    </location>
</feature>
<dbReference type="AlphaFoldDB" id="A0A8X6JKX9"/>
<dbReference type="PROSITE" id="PS50853">
    <property type="entry name" value="FN3"/>
    <property type="match status" value="1"/>
</dbReference>
<evidence type="ECO:0000313" key="2">
    <source>
        <dbReference type="EMBL" id="GFR29558.1"/>
    </source>
</evidence>
<comment type="caution">
    <text evidence="2">The sequence shown here is derived from an EMBL/GenBank/DDBJ whole genome shotgun (WGS) entry which is preliminary data.</text>
</comment>
<organism evidence="2 3">
    <name type="scientific">Trichonephila clavata</name>
    <name type="common">Joro spider</name>
    <name type="synonym">Nephila clavata</name>
    <dbReference type="NCBI Taxonomy" id="2740835"/>
    <lineage>
        <taxon>Eukaryota</taxon>
        <taxon>Metazoa</taxon>
        <taxon>Ecdysozoa</taxon>
        <taxon>Arthropoda</taxon>
        <taxon>Chelicerata</taxon>
        <taxon>Arachnida</taxon>
        <taxon>Araneae</taxon>
        <taxon>Araneomorphae</taxon>
        <taxon>Entelegynae</taxon>
        <taxon>Araneoidea</taxon>
        <taxon>Nephilidae</taxon>
        <taxon>Trichonephila</taxon>
    </lineage>
</organism>
<gene>
    <name evidence="2" type="ORF">TNCT_131351</name>
</gene>
<evidence type="ECO:0000313" key="3">
    <source>
        <dbReference type="Proteomes" id="UP000887116"/>
    </source>
</evidence>
<reference evidence="2" key="1">
    <citation type="submission" date="2020-07" db="EMBL/GenBank/DDBJ databases">
        <title>Multicomponent nature underlies the extraordinary mechanical properties of spider dragline silk.</title>
        <authorList>
            <person name="Kono N."/>
            <person name="Nakamura H."/>
            <person name="Mori M."/>
            <person name="Yoshida Y."/>
            <person name="Ohtoshi R."/>
            <person name="Malay A.D."/>
            <person name="Moran D.A.P."/>
            <person name="Tomita M."/>
            <person name="Numata K."/>
            <person name="Arakawa K."/>
        </authorList>
    </citation>
    <scope>NUCLEOTIDE SEQUENCE</scope>
</reference>
<dbReference type="OrthoDB" id="10405642at2759"/>
<dbReference type="Proteomes" id="UP000887116">
    <property type="component" value="Unassembled WGS sequence"/>
</dbReference>
<accession>A0A8X6JKX9</accession>
<proteinExistence type="predicted"/>